<reference evidence="1 2" key="1">
    <citation type="submission" date="2020-05" db="EMBL/GenBank/DDBJ databases">
        <title>Draft genome sequence of Desulfovibrio psychrotolerans JS1T.</title>
        <authorList>
            <person name="Ueno A."/>
            <person name="Tamazawa S."/>
            <person name="Tamamura S."/>
            <person name="Murakami T."/>
            <person name="Kiyama T."/>
            <person name="Inomata H."/>
            <person name="Amano Y."/>
            <person name="Miyakawa K."/>
            <person name="Tamaki H."/>
            <person name="Naganuma T."/>
            <person name="Kaneko K."/>
        </authorList>
    </citation>
    <scope>NUCLEOTIDE SEQUENCE [LARGE SCALE GENOMIC DNA]</scope>
    <source>
        <strain evidence="1 2">JS1</strain>
    </source>
</reference>
<protein>
    <submittedName>
        <fullName evidence="1">Uncharacterized protein</fullName>
    </submittedName>
</protein>
<comment type="caution">
    <text evidence="1">The sequence shown here is derived from an EMBL/GenBank/DDBJ whole genome shotgun (WGS) entry which is preliminary data.</text>
</comment>
<dbReference type="RefSeq" id="WP_174411126.1">
    <property type="nucleotide sequence ID" value="NZ_BLVP01000043.1"/>
</dbReference>
<dbReference type="AlphaFoldDB" id="A0A7J0BZE6"/>
<evidence type="ECO:0000313" key="1">
    <source>
        <dbReference type="EMBL" id="GFM38511.1"/>
    </source>
</evidence>
<keyword evidence="2" id="KW-1185">Reference proteome</keyword>
<proteinExistence type="predicted"/>
<sequence length="125" mass="14390">MALIAEVNADVFIVDKQMEDGGHEMDVYGKALFADDTDNDIILFFPQCDRAQYERIRVGEAYAVRGMASIFAEEDNMVSVQYLDPEMTRIDPESFNTDDRREIMEELDRLRSLYPPVDRGEMPAQ</sequence>
<dbReference type="EMBL" id="BLVP01000043">
    <property type="protein sequence ID" value="GFM38511.1"/>
    <property type="molecule type" value="Genomic_DNA"/>
</dbReference>
<evidence type="ECO:0000313" key="2">
    <source>
        <dbReference type="Proteomes" id="UP000503820"/>
    </source>
</evidence>
<gene>
    <name evidence="1" type="ORF">DSM19430T_31950</name>
</gene>
<organism evidence="1 2">
    <name type="scientific">Desulfovibrio psychrotolerans</name>
    <dbReference type="NCBI Taxonomy" id="415242"/>
    <lineage>
        <taxon>Bacteria</taxon>
        <taxon>Pseudomonadati</taxon>
        <taxon>Thermodesulfobacteriota</taxon>
        <taxon>Desulfovibrionia</taxon>
        <taxon>Desulfovibrionales</taxon>
        <taxon>Desulfovibrionaceae</taxon>
        <taxon>Desulfovibrio</taxon>
    </lineage>
</organism>
<name>A0A7J0BZE6_9BACT</name>
<accession>A0A7J0BZE6</accession>
<dbReference type="Proteomes" id="UP000503820">
    <property type="component" value="Unassembled WGS sequence"/>
</dbReference>